<dbReference type="Pfam" id="PF04289">
    <property type="entry name" value="DUF447_N"/>
    <property type="match status" value="1"/>
</dbReference>
<dbReference type="Gene3D" id="2.30.110.10">
    <property type="entry name" value="Electron Transport, Fmn-binding Protein, Chain A"/>
    <property type="match status" value="1"/>
</dbReference>
<feature type="domain" description="DUF447" evidence="1">
    <location>
        <begin position="4"/>
        <end position="119"/>
    </location>
</feature>
<dbReference type="RefSeq" id="WP_144988434.1">
    <property type="nucleotide sequence ID" value="NZ_CP037920.1"/>
</dbReference>
<evidence type="ECO:0000313" key="4">
    <source>
        <dbReference type="Proteomes" id="UP000318704"/>
    </source>
</evidence>
<dbReference type="SUPFAM" id="SSF50475">
    <property type="entry name" value="FMN-binding split barrel"/>
    <property type="match status" value="1"/>
</dbReference>
<name>A0A517W1P1_9PLAN</name>
<dbReference type="InterPro" id="IPR049288">
    <property type="entry name" value="DUF447_C"/>
</dbReference>
<dbReference type="PIRSF" id="PIRSF018747">
    <property type="entry name" value="UCP018747"/>
    <property type="match status" value="1"/>
</dbReference>
<dbReference type="AlphaFoldDB" id="A0A517W1P1"/>
<dbReference type="EMBL" id="CP037920">
    <property type="protein sequence ID" value="QDT99169.1"/>
    <property type="molecule type" value="Genomic_DNA"/>
</dbReference>
<gene>
    <name evidence="3" type="ORF">V144x_46790</name>
</gene>
<dbReference type="InterPro" id="IPR007386">
    <property type="entry name" value="DUF447_N"/>
</dbReference>
<reference evidence="3 4" key="1">
    <citation type="submission" date="2019-03" db="EMBL/GenBank/DDBJ databases">
        <title>Deep-cultivation of Planctomycetes and their phenomic and genomic characterization uncovers novel biology.</title>
        <authorList>
            <person name="Wiegand S."/>
            <person name="Jogler M."/>
            <person name="Boedeker C."/>
            <person name="Pinto D."/>
            <person name="Vollmers J."/>
            <person name="Rivas-Marin E."/>
            <person name="Kohn T."/>
            <person name="Peeters S.H."/>
            <person name="Heuer A."/>
            <person name="Rast P."/>
            <person name="Oberbeckmann S."/>
            <person name="Bunk B."/>
            <person name="Jeske O."/>
            <person name="Meyerdierks A."/>
            <person name="Storesund J.E."/>
            <person name="Kallscheuer N."/>
            <person name="Luecker S."/>
            <person name="Lage O.M."/>
            <person name="Pohl T."/>
            <person name="Merkel B.J."/>
            <person name="Hornburger P."/>
            <person name="Mueller R.-W."/>
            <person name="Bruemmer F."/>
            <person name="Labrenz M."/>
            <person name="Spormann A.M."/>
            <person name="Op den Camp H."/>
            <person name="Overmann J."/>
            <person name="Amann R."/>
            <person name="Jetten M.S.M."/>
            <person name="Mascher T."/>
            <person name="Medema M.H."/>
            <person name="Devos D.P."/>
            <person name="Kaster A.-K."/>
            <person name="Ovreas L."/>
            <person name="Rohde M."/>
            <person name="Galperin M.Y."/>
            <person name="Jogler C."/>
        </authorList>
    </citation>
    <scope>NUCLEOTIDE SEQUENCE [LARGE SCALE GENOMIC DNA]</scope>
    <source>
        <strain evidence="3 4">V144</strain>
    </source>
</reference>
<dbReference type="Pfam" id="PF20766">
    <property type="entry name" value="DUF447_C"/>
    <property type="match status" value="1"/>
</dbReference>
<evidence type="ECO:0008006" key="5">
    <source>
        <dbReference type="Google" id="ProtNLM"/>
    </source>
</evidence>
<organism evidence="3 4">
    <name type="scientific">Gimesia aquarii</name>
    <dbReference type="NCBI Taxonomy" id="2527964"/>
    <lineage>
        <taxon>Bacteria</taxon>
        <taxon>Pseudomonadati</taxon>
        <taxon>Planctomycetota</taxon>
        <taxon>Planctomycetia</taxon>
        <taxon>Planctomycetales</taxon>
        <taxon>Planctomycetaceae</taxon>
        <taxon>Gimesia</taxon>
    </lineage>
</organism>
<protein>
    <recommendedName>
        <fullName evidence="5">DUF447 family protein</fullName>
    </recommendedName>
</protein>
<dbReference type="Gene3D" id="1.20.58.290">
    <property type="entry name" value="Hypothetical membrane protein ta0354_69_121"/>
    <property type="match status" value="1"/>
</dbReference>
<accession>A0A517W1P1</accession>
<dbReference type="InterPro" id="IPR012349">
    <property type="entry name" value="Split_barrel_FMN-bd"/>
</dbReference>
<dbReference type="KEGG" id="gaw:V144x_46790"/>
<evidence type="ECO:0000259" key="2">
    <source>
        <dbReference type="Pfam" id="PF20766"/>
    </source>
</evidence>
<dbReference type="InterPro" id="IPR016733">
    <property type="entry name" value="UCP018747"/>
</dbReference>
<proteinExistence type="predicted"/>
<evidence type="ECO:0000259" key="1">
    <source>
        <dbReference type="Pfam" id="PF04289"/>
    </source>
</evidence>
<dbReference type="Proteomes" id="UP000318704">
    <property type="component" value="Chromosome"/>
</dbReference>
<sequence length="187" mass="21140">MILEGIVSSRNRQGELNIAPMGPLVNPEMSQFVLRPFQTSRTFHNLKETRCGVFHVVDDVLLLAKAAISQLDETPNTFPAEQIEGDVISSACRWYEFQIDTIDESADRTVMQASVVHHGRIRDYFGLNRAKHAVLEAAILATRIHIIEKHDLQTQYRALAEIVKKTAGPEEHTAFHLLEEYISKAYA</sequence>
<feature type="domain" description="DUF447" evidence="2">
    <location>
        <begin position="128"/>
        <end position="180"/>
    </location>
</feature>
<evidence type="ECO:0000313" key="3">
    <source>
        <dbReference type="EMBL" id="QDT99169.1"/>
    </source>
</evidence>